<keyword evidence="2" id="KW-1185">Reference proteome</keyword>
<name>A0ABT3QMX7_9HYPH</name>
<proteinExistence type="predicted"/>
<comment type="caution">
    <text evidence="1">The sequence shown here is derived from an EMBL/GenBank/DDBJ whole genome shotgun (WGS) entry which is preliminary data.</text>
</comment>
<dbReference type="EMBL" id="JAPHAV010000002">
    <property type="protein sequence ID" value="MCX2696941.1"/>
    <property type="molecule type" value="Genomic_DNA"/>
</dbReference>
<protein>
    <submittedName>
        <fullName evidence="1">Uncharacterized protein</fullName>
    </submittedName>
</protein>
<sequence length="134" mass="15215">MPSITFDQLIPIYKNSELQADGRWRLRIADASMLATLNLILTDQKALNDSQIHIDSSQTDLAIGAFVEADVWAPRTGLGVRAESLTEIINTPDYRLREPSRWYLLEERFAYNDGRVPDSVSKYRLTLRACSKKG</sequence>
<evidence type="ECO:0000313" key="1">
    <source>
        <dbReference type="EMBL" id="MCX2696941.1"/>
    </source>
</evidence>
<reference evidence="1 2" key="1">
    <citation type="submission" date="2022-11" db="EMBL/GenBank/DDBJ databases">
        <title>Brucella sp. YY2X, whole genome shotgun sequencing project.</title>
        <authorList>
            <person name="Yang Y."/>
        </authorList>
    </citation>
    <scope>NUCLEOTIDE SEQUENCE [LARGE SCALE GENOMIC DNA]</scope>
    <source>
        <strain evidence="1 2">YY2X</strain>
    </source>
</reference>
<evidence type="ECO:0000313" key="2">
    <source>
        <dbReference type="Proteomes" id="UP001301216"/>
    </source>
</evidence>
<dbReference type="RefSeq" id="WP_265984459.1">
    <property type="nucleotide sequence ID" value="NZ_JAPHAV010000002.1"/>
</dbReference>
<gene>
    <name evidence="1" type="ORF">OPR82_09140</name>
</gene>
<organism evidence="1 2">
    <name type="scientific">Ochrobactrum chromiisoli</name>
    <dbReference type="NCBI Taxonomy" id="2993941"/>
    <lineage>
        <taxon>Bacteria</taxon>
        <taxon>Pseudomonadati</taxon>
        <taxon>Pseudomonadota</taxon>
        <taxon>Alphaproteobacteria</taxon>
        <taxon>Hyphomicrobiales</taxon>
        <taxon>Brucellaceae</taxon>
        <taxon>Brucella/Ochrobactrum group</taxon>
        <taxon>Ochrobactrum</taxon>
    </lineage>
</organism>
<dbReference type="Proteomes" id="UP001301216">
    <property type="component" value="Unassembled WGS sequence"/>
</dbReference>
<accession>A0ABT3QMX7</accession>